<gene>
    <name evidence="1" type="ORF">RM543_04335</name>
</gene>
<dbReference type="EMBL" id="JAVRHL010000001">
    <property type="protein sequence ID" value="MDT0681903.1"/>
    <property type="molecule type" value="Genomic_DNA"/>
</dbReference>
<dbReference type="Proteomes" id="UP001265259">
    <property type="component" value="Unassembled WGS sequence"/>
</dbReference>
<proteinExistence type="predicted"/>
<sequence length="252" mass="28351">MLETIVDLEIVIVSGRRPALLERTLASFDARLFRHFDISRVSANLDAFGGDEADHAACRKILTSAFPDIVLHEPQTPGFCAAVQRLWAGTTGSAVFHLEDDWLLDEDVRPADIAGLGRGNVAAMLLLSEHIDWTGPSHDLVSRKVRTRLFGLPIRTETRPIFGTSPGFFTGAFVREVAARMNTGLDPEKQMRGRKKNPALSEFVKPLRCQVLPGRDDRPIIRDIGRQWRDERQLEKIVHPDGRTEWRKRQAA</sequence>
<name>A0ABU3DDW0_9RHOB</name>
<comment type="caution">
    <text evidence="1">The sequence shown here is derived from an EMBL/GenBank/DDBJ whole genome shotgun (WGS) entry which is preliminary data.</text>
</comment>
<organism evidence="1 2">
    <name type="scientific">Tropicimonas omnivorans</name>
    <dbReference type="NCBI Taxonomy" id="3075590"/>
    <lineage>
        <taxon>Bacteria</taxon>
        <taxon>Pseudomonadati</taxon>
        <taxon>Pseudomonadota</taxon>
        <taxon>Alphaproteobacteria</taxon>
        <taxon>Rhodobacterales</taxon>
        <taxon>Roseobacteraceae</taxon>
        <taxon>Tropicimonas</taxon>
    </lineage>
</organism>
<keyword evidence="2" id="KW-1185">Reference proteome</keyword>
<evidence type="ECO:0008006" key="3">
    <source>
        <dbReference type="Google" id="ProtNLM"/>
    </source>
</evidence>
<protein>
    <recommendedName>
        <fullName evidence="3">Glycosyltransferase family 2 protein</fullName>
    </recommendedName>
</protein>
<accession>A0ABU3DDW0</accession>
<evidence type="ECO:0000313" key="1">
    <source>
        <dbReference type="EMBL" id="MDT0681903.1"/>
    </source>
</evidence>
<reference evidence="1 2" key="1">
    <citation type="submission" date="2023-09" db="EMBL/GenBank/DDBJ databases">
        <authorList>
            <person name="Rey-Velasco X."/>
        </authorList>
    </citation>
    <scope>NUCLEOTIDE SEQUENCE [LARGE SCALE GENOMIC DNA]</scope>
    <source>
        <strain evidence="1 2">F158</strain>
    </source>
</reference>
<dbReference type="RefSeq" id="WP_311689656.1">
    <property type="nucleotide sequence ID" value="NZ_JAVRHL010000001.1"/>
</dbReference>
<evidence type="ECO:0000313" key="2">
    <source>
        <dbReference type="Proteomes" id="UP001265259"/>
    </source>
</evidence>